<keyword evidence="5 9" id="KW-0547">Nucleotide-binding</keyword>
<evidence type="ECO:0000313" key="11">
    <source>
        <dbReference type="EMBL" id="MBS4194121.1"/>
    </source>
</evidence>
<dbReference type="PIRSF" id="PIRSF000728">
    <property type="entry name" value="NAGK"/>
    <property type="match status" value="1"/>
</dbReference>
<feature type="domain" description="Aspartate/glutamate/uridylate kinase" evidence="10">
    <location>
        <begin position="3"/>
        <end position="235"/>
    </location>
</feature>
<dbReference type="PANTHER" id="PTHR23342">
    <property type="entry name" value="N-ACETYLGLUTAMATE SYNTHASE"/>
    <property type="match status" value="1"/>
</dbReference>
<accession>A0A942YH66</accession>
<name>A0A942YH66_9BACI</name>
<dbReference type="GO" id="GO:0005737">
    <property type="term" value="C:cytoplasm"/>
    <property type="evidence" value="ECO:0007669"/>
    <property type="project" value="UniProtKB-SubCell"/>
</dbReference>
<dbReference type="InterPro" id="IPR037528">
    <property type="entry name" value="ArgB"/>
</dbReference>
<dbReference type="NCBIfam" id="TIGR00761">
    <property type="entry name" value="argB"/>
    <property type="match status" value="1"/>
</dbReference>
<evidence type="ECO:0000256" key="1">
    <source>
        <dbReference type="ARBA" id="ARBA00004828"/>
    </source>
</evidence>
<feature type="binding site" evidence="9">
    <location>
        <begin position="41"/>
        <end position="42"/>
    </location>
    <ligand>
        <name>substrate</name>
    </ligand>
</feature>
<dbReference type="InterPro" id="IPR036393">
    <property type="entry name" value="AceGlu_kinase-like_sf"/>
</dbReference>
<evidence type="ECO:0000313" key="12">
    <source>
        <dbReference type="Proteomes" id="UP000681414"/>
    </source>
</evidence>
<feature type="binding site" evidence="9">
    <location>
        <position position="157"/>
    </location>
    <ligand>
        <name>substrate</name>
    </ligand>
</feature>
<feature type="site" description="Transition state stabilizer" evidence="9">
    <location>
        <position position="216"/>
    </location>
</feature>
<keyword evidence="12" id="KW-1185">Reference proteome</keyword>
<evidence type="ECO:0000256" key="9">
    <source>
        <dbReference type="HAMAP-Rule" id="MF_00082"/>
    </source>
</evidence>
<feature type="binding site" evidence="9">
    <location>
        <position position="63"/>
    </location>
    <ligand>
        <name>substrate</name>
    </ligand>
</feature>
<comment type="caution">
    <text evidence="11">The sequence shown here is derived from an EMBL/GenBank/DDBJ whole genome shotgun (WGS) entry which is preliminary data.</text>
</comment>
<evidence type="ECO:0000256" key="4">
    <source>
        <dbReference type="ARBA" id="ARBA00022679"/>
    </source>
</evidence>
<gene>
    <name evidence="9 11" type="primary">argB</name>
    <name evidence="11" type="ORF">KHA97_03385</name>
</gene>
<dbReference type="SUPFAM" id="SSF53633">
    <property type="entry name" value="Carbamate kinase-like"/>
    <property type="match status" value="1"/>
</dbReference>
<evidence type="ECO:0000256" key="6">
    <source>
        <dbReference type="ARBA" id="ARBA00022777"/>
    </source>
</evidence>
<keyword evidence="4 9" id="KW-0808">Transferase</keyword>
<dbReference type="Gene3D" id="3.40.1160.10">
    <property type="entry name" value="Acetylglutamate kinase-like"/>
    <property type="match status" value="1"/>
</dbReference>
<keyword evidence="6 9" id="KW-0418">Kinase</keyword>
<dbReference type="GO" id="GO:0042450">
    <property type="term" value="P:L-arginine biosynthetic process via ornithine"/>
    <property type="evidence" value="ECO:0007669"/>
    <property type="project" value="UniProtKB-UniRule"/>
</dbReference>
<evidence type="ECO:0000256" key="2">
    <source>
        <dbReference type="ARBA" id="ARBA00022571"/>
    </source>
</evidence>
<dbReference type="Proteomes" id="UP000681414">
    <property type="component" value="Unassembled WGS sequence"/>
</dbReference>
<dbReference type="HAMAP" id="MF_00082">
    <property type="entry name" value="ArgB"/>
    <property type="match status" value="1"/>
</dbReference>
<keyword evidence="7 9" id="KW-0067">ATP-binding</keyword>
<evidence type="ECO:0000259" key="10">
    <source>
        <dbReference type="Pfam" id="PF00696"/>
    </source>
</evidence>
<dbReference type="GO" id="GO:0003991">
    <property type="term" value="F:acetylglutamate kinase activity"/>
    <property type="evidence" value="ECO:0007669"/>
    <property type="project" value="UniProtKB-UniRule"/>
</dbReference>
<protein>
    <recommendedName>
        <fullName evidence="9">Acetylglutamate kinase</fullName>
        <ecNumber evidence="9">2.7.2.8</ecNumber>
    </recommendedName>
    <alternativeName>
        <fullName evidence="9">N-acetyl-L-glutamate 5-phosphotransferase</fullName>
    </alternativeName>
    <alternativeName>
        <fullName evidence="9">NAG kinase</fullName>
        <shortName evidence="9">NAGK</shortName>
    </alternativeName>
</protein>
<dbReference type="InterPro" id="IPR001048">
    <property type="entry name" value="Asp/Glu/Uridylate_kinase"/>
</dbReference>
<evidence type="ECO:0000256" key="7">
    <source>
        <dbReference type="ARBA" id="ARBA00022840"/>
    </source>
</evidence>
<dbReference type="AlphaFoldDB" id="A0A942YH66"/>
<dbReference type="EC" id="2.7.2.8" evidence="9"/>
<dbReference type="InterPro" id="IPR001057">
    <property type="entry name" value="Glu/AcGlu_kinase"/>
</dbReference>
<dbReference type="PRINTS" id="PR00474">
    <property type="entry name" value="GLU5KINASE"/>
</dbReference>
<dbReference type="EMBL" id="JAGYPG010000001">
    <property type="protein sequence ID" value="MBS4194121.1"/>
    <property type="molecule type" value="Genomic_DNA"/>
</dbReference>
<dbReference type="RefSeq" id="WP_213123336.1">
    <property type="nucleotide sequence ID" value="NZ_JAGYPG010000001.1"/>
</dbReference>
<keyword evidence="9" id="KW-0963">Cytoplasm</keyword>
<dbReference type="FunFam" id="3.40.1160.10:FF:000004">
    <property type="entry name" value="Acetylglutamate kinase"/>
    <property type="match status" value="1"/>
</dbReference>
<evidence type="ECO:0000256" key="3">
    <source>
        <dbReference type="ARBA" id="ARBA00022605"/>
    </source>
</evidence>
<dbReference type="GO" id="GO:0005524">
    <property type="term" value="F:ATP binding"/>
    <property type="evidence" value="ECO:0007669"/>
    <property type="project" value="UniProtKB-UniRule"/>
</dbReference>
<dbReference type="CDD" id="cd04238">
    <property type="entry name" value="AAK_NAGK-like"/>
    <property type="match status" value="1"/>
</dbReference>
<keyword evidence="2 9" id="KW-0055">Arginine biosynthesis</keyword>
<comment type="pathway">
    <text evidence="1 9">Amino-acid biosynthesis; L-arginine biosynthesis; N(2)-acetyl-L-ornithine from L-glutamate: step 2/4.</text>
</comment>
<dbReference type="PANTHER" id="PTHR23342:SF0">
    <property type="entry name" value="N-ACETYLGLUTAMATE SYNTHASE, MITOCHONDRIAL"/>
    <property type="match status" value="1"/>
</dbReference>
<comment type="catalytic activity">
    <reaction evidence="8 9">
        <text>N-acetyl-L-glutamate + ATP = N-acetyl-L-glutamyl 5-phosphate + ADP</text>
        <dbReference type="Rhea" id="RHEA:14629"/>
        <dbReference type="ChEBI" id="CHEBI:30616"/>
        <dbReference type="ChEBI" id="CHEBI:44337"/>
        <dbReference type="ChEBI" id="CHEBI:57936"/>
        <dbReference type="ChEBI" id="CHEBI:456216"/>
        <dbReference type="EC" id="2.7.2.8"/>
    </reaction>
</comment>
<evidence type="ECO:0000256" key="8">
    <source>
        <dbReference type="ARBA" id="ARBA00048141"/>
    </source>
</evidence>
<comment type="similarity">
    <text evidence="9">Belongs to the acetylglutamate kinase family. ArgB subfamily.</text>
</comment>
<keyword evidence="3 9" id="KW-0028">Amino-acid biosynthesis</keyword>
<organism evidence="11 12">
    <name type="scientific">Lederbergia citri</name>
    <dbReference type="NCBI Taxonomy" id="2833580"/>
    <lineage>
        <taxon>Bacteria</taxon>
        <taxon>Bacillati</taxon>
        <taxon>Bacillota</taxon>
        <taxon>Bacilli</taxon>
        <taxon>Bacillales</taxon>
        <taxon>Bacillaceae</taxon>
        <taxon>Lederbergia</taxon>
    </lineage>
</organism>
<evidence type="ECO:0000256" key="5">
    <source>
        <dbReference type="ARBA" id="ARBA00022741"/>
    </source>
</evidence>
<dbReference type="InterPro" id="IPR004662">
    <property type="entry name" value="AcgluKinase_fam"/>
</dbReference>
<sequence>MEKIIVIKCGGSMIDTLSDDFFKGIKSLQENGYHPIIVHGGGPAINDLLNHLQINSEFVNGLRKTTHEVMEVVEMVLSGTITNKLVRKLHKHGISSIGVTGSDGGLMYAKPQDLENLGLVGEIISVNKQFLLNLLSIGMVPVISPIAIGMNHEDYYNINADTVAGEIAVAINADKVIFVTDVPGVLKDNEIIEKATDSEILGFIDDGTISGGMIPKVMAAIHSLKGGMREAMIVSGHKPLVDGASIVGTTIKSELEAVK</sequence>
<comment type="subcellular location">
    <subcellularLocation>
        <location evidence="9">Cytoplasm</location>
    </subcellularLocation>
</comment>
<dbReference type="Pfam" id="PF00696">
    <property type="entry name" value="AA_kinase"/>
    <property type="match status" value="1"/>
</dbReference>
<feature type="site" description="Transition state stabilizer" evidence="9">
    <location>
        <position position="8"/>
    </location>
</feature>
<reference evidence="11 12" key="1">
    <citation type="submission" date="2021-05" db="EMBL/GenBank/DDBJ databases">
        <title>Novel Bacillus species.</title>
        <authorList>
            <person name="Liu G."/>
        </authorList>
    </citation>
    <scope>NUCLEOTIDE SEQUENCE [LARGE SCALE GENOMIC DNA]</scope>
    <source>
        <strain evidence="12">FJAT-49780</strain>
    </source>
</reference>
<comment type="function">
    <text evidence="9">Catalyzes the ATP-dependent phosphorylation of N-acetyl-L-glutamate.</text>
</comment>
<proteinExistence type="inferred from homology"/>